<protein>
    <submittedName>
        <fullName evidence="1">Uncharacterized protein</fullName>
    </submittedName>
</protein>
<evidence type="ECO:0000313" key="2">
    <source>
        <dbReference type="Proteomes" id="UP000032142"/>
    </source>
</evidence>
<dbReference type="Proteomes" id="UP000032142">
    <property type="component" value="Unassembled WGS sequence"/>
</dbReference>
<sequence length="11" mass="1175">MYKGSSSYGVP</sequence>
<gene>
    <name evidence="1" type="ORF">F383_25548</name>
</gene>
<keyword evidence="2" id="KW-1185">Reference proteome</keyword>
<proteinExistence type="predicted"/>
<reference evidence="2" key="1">
    <citation type="submission" date="2014-09" db="EMBL/GenBank/DDBJ databases">
        <authorList>
            <person name="Mudge J."/>
            <person name="Ramaraj T."/>
            <person name="Lindquist I.E."/>
            <person name="Bharti A.K."/>
            <person name="Sundararajan A."/>
            <person name="Cameron C.T."/>
            <person name="Woodward J.E."/>
            <person name="May G.D."/>
            <person name="Brubaker C."/>
            <person name="Broadhvest J."/>
            <person name="Wilkins T.A."/>
        </authorList>
    </citation>
    <scope>NUCLEOTIDE SEQUENCE</scope>
    <source>
        <strain evidence="2">cv. AKA8401</strain>
    </source>
</reference>
<evidence type="ECO:0000313" key="1">
    <source>
        <dbReference type="EMBL" id="KHG19279.1"/>
    </source>
</evidence>
<dbReference type="EMBL" id="KN412657">
    <property type="protein sequence ID" value="KHG19279.1"/>
    <property type="molecule type" value="Genomic_DNA"/>
</dbReference>
<name>A0A0B0P591_GOSAR</name>
<accession>A0A0B0P591</accession>
<organism evidence="1 2">
    <name type="scientific">Gossypium arboreum</name>
    <name type="common">Tree cotton</name>
    <name type="synonym">Gossypium nanking</name>
    <dbReference type="NCBI Taxonomy" id="29729"/>
    <lineage>
        <taxon>Eukaryota</taxon>
        <taxon>Viridiplantae</taxon>
        <taxon>Streptophyta</taxon>
        <taxon>Embryophyta</taxon>
        <taxon>Tracheophyta</taxon>
        <taxon>Spermatophyta</taxon>
        <taxon>Magnoliopsida</taxon>
        <taxon>eudicotyledons</taxon>
        <taxon>Gunneridae</taxon>
        <taxon>Pentapetalae</taxon>
        <taxon>rosids</taxon>
        <taxon>malvids</taxon>
        <taxon>Malvales</taxon>
        <taxon>Malvaceae</taxon>
        <taxon>Malvoideae</taxon>
        <taxon>Gossypium</taxon>
    </lineage>
</organism>